<protein>
    <submittedName>
        <fullName evidence="3">Uncharacterized protein</fullName>
    </submittedName>
</protein>
<gene>
    <name evidence="3" type="ORF">SEVIR_3G354200v2</name>
</gene>
<dbReference type="InterPro" id="IPR011989">
    <property type="entry name" value="ARM-like"/>
</dbReference>
<evidence type="ECO:0000313" key="3">
    <source>
        <dbReference type="EMBL" id="TKW28833.1"/>
    </source>
</evidence>
<proteinExistence type="predicted"/>
<name>A0A4U6VKT9_SETVI</name>
<evidence type="ECO:0000256" key="2">
    <source>
        <dbReference type="SAM" id="Phobius"/>
    </source>
</evidence>
<dbReference type="AlphaFoldDB" id="A0A4U6VKT9"/>
<organism evidence="3 4">
    <name type="scientific">Setaria viridis</name>
    <name type="common">Green bristlegrass</name>
    <name type="synonym">Setaria italica subsp. viridis</name>
    <dbReference type="NCBI Taxonomy" id="4556"/>
    <lineage>
        <taxon>Eukaryota</taxon>
        <taxon>Viridiplantae</taxon>
        <taxon>Streptophyta</taxon>
        <taxon>Embryophyta</taxon>
        <taxon>Tracheophyta</taxon>
        <taxon>Spermatophyta</taxon>
        <taxon>Magnoliopsida</taxon>
        <taxon>Liliopsida</taxon>
        <taxon>Poales</taxon>
        <taxon>Poaceae</taxon>
        <taxon>PACMAD clade</taxon>
        <taxon>Panicoideae</taxon>
        <taxon>Panicodae</taxon>
        <taxon>Paniceae</taxon>
        <taxon>Cenchrinae</taxon>
        <taxon>Setaria</taxon>
    </lineage>
</organism>
<dbReference type="InterPro" id="IPR016024">
    <property type="entry name" value="ARM-type_fold"/>
</dbReference>
<dbReference type="PANTHER" id="PTHR33115">
    <property type="entry name" value="ARM REPEAT SUPERFAMILY PROTEIN"/>
    <property type="match status" value="1"/>
</dbReference>
<accession>A0A4U6VKT9</accession>
<dbReference type="Proteomes" id="UP000298652">
    <property type="component" value="Chromosome 3"/>
</dbReference>
<keyword evidence="2" id="KW-0812">Transmembrane</keyword>
<dbReference type="Gramene" id="TKW28833">
    <property type="protein sequence ID" value="TKW28833"/>
    <property type="gene ID" value="SEVIR_3G354200v2"/>
</dbReference>
<dbReference type="PANTHER" id="PTHR33115:SF22">
    <property type="entry name" value="OS12G0449900 PROTEIN"/>
    <property type="match status" value="1"/>
</dbReference>
<feature type="transmembrane region" description="Helical" evidence="2">
    <location>
        <begin position="34"/>
        <end position="53"/>
    </location>
</feature>
<dbReference type="OMA" id="HMDARES"/>
<reference evidence="3" key="1">
    <citation type="submission" date="2019-03" db="EMBL/GenBank/DDBJ databases">
        <title>WGS assembly of Setaria viridis.</title>
        <authorList>
            <person name="Huang P."/>
            <person name="Jenkins J."/>
            <person name="Grimwood J."/>
            <person name="Barry K."/>
            <person name="Healey A."/>
            <person name="Mamidi S."/>
            <person name="Sreedasyam A."/>
            <person name="Shu S."/>
            <person name="Feldman M."/>
            <person name="Wu J."/>
            <person name="Yu Y."/>
            <person name="Chen C."/>
            <person name="Johnson J."/>
            <person name="Rokhsar D."/>
            <person name="Baxter I."/>
            <person name="Schmutz J."/>
            <person name="Brutnell T."/>
            <person name="Kellogg E."/>
        </authorList>
    </citation>
    <scope>NUCLEOTIDE SEQUENCE [LARGE SCALE GENOMIC DNA]</scope>
</reference>
<keyword evidence="4" id="KW-1185">Reference proteome</keyword>
<feature type="region of interest" description="Disordered" evidence="1">
    <location>
        <begin position="671"/>
        <end position="717"/>
    </location>
</feature>
<sequence length="782" mass="88690">MAIQQEADDVAWPEAKLNSYVKVMCQMSLGMNGLSVLIVTWTTVVLLGGFVSVLETKDFWSLTVITVIQLPGTFDFLLTEKKITGPERPRNPFYTIWNGISTPFRKIFSGRQCVVWKVIASAILGIFLVFVLLMFFITLCALAVLYWLGLYISTGISLWRLVEHDYGNTDGGSNLEPSLYILYSVAVAQGVLFRCRSFYSCTQRTQVVNRVKEHYELNKIDLVLSYVKETKAGCKKDILSFPDGRWNLVTYAVNLLKTSERPEKHISDVRAVFLASSTKQQRPLKQLLIGNESFSPMISKLLQMMHPKSLYSRETRENAAGIVAVLPDQIHLEEFTGGVQSILSLLDTSEEYPWLPERYHRDCSFGLEEEPDQRDWLLQIHKRYKIQKMYERGEQEEPEDYPREIGGILTEYRKMFVQGLCIFAKLADDKDNYRIISNTEGLVSRITTPLLSSRLHEEHHEEWTRIAAETLALMYRFMATPGESGAKLRHQISSNGEATIRALQGILECDRCYEKRVLRAIATEILLDVCVDTSSIMTRWSATIIQELLRIFFASYTQNELKLFQKLYSSKHWMKKRSYIRNLAGEILVMLSSQSETSATVILHSGNAPRDLTNILVCAKSNTYRMRAAEFLERLCSDYTNDDYDLESLQEAILNAMPKVLTEILGCGSTEASTQAGTEENKPRYSAAEADLEGGPALPDNEKKNISSSHCQNGEEHGDSKLQEALLSLCATVCQKWISTDPDLARRFDEIASKICSEEGKPVVPFTLLVEEAGEILKKKND</sequence>
<dbReference type="SUPFAM" id="SSF48371">
    <property type="entry name" value="ARM repeat"/>
    <property type="match status" value="1"/>
</dbReference>
<feature type="transmembrane region" description="Helical" evidence="2">
    <location>
        <begin position="114"/>
        <end position="137"/>
    </location>
</feature>
<keyword evidence="2" id="KW-0472">Membrane</keyword>
<evidence type="ECO:0000256" key="1">
    <source>
        <dbReference type="SAM" id="MobiDB-lite"/>
    </source>
</evidence>
<feature type="transmembrane region" description="Helical" evidence="2">
    <location>
        <begin position="59"/>
        <end position="78"/>
    </location>
</feature>
<dbReference type="EMBL" id="CM016554">
    <property type="protein sequence ID" value="TKW28833.1"/>
    <property type="molecule type" value="Genomic_DNA"/>
</dbReference>
<keyword evidence="2" id="KW-1133">Transmembrane helix</keyword>
<dbReference type="Gene3D" id="1.25.10.10">
    <property type="entry name" value="Leucine-rich Repeat Variant"/>
    <property type="match status" value="1"/>
</dbReference>
<evidence type="ECO:0000313" key="4">
    <source>
        <dbReference type="Proteomes" id="UP000298652"/>
    </source>
</evidence>